<dbReference type="InterPro" id="IPR036452">
    <property type="entry name" value="Ribo_hydro-like"/>
</dbReference>
<evidence type="ECO:0000313" key="1">
    <source>
        <dbReference type="EMBL" id="GAG17801.1"/>
    </source>
</evidence>
<dbReference type="Gene3D" id="3.90.245.10">
    <property type="entry name" value="Ribonucleoside hydrolase-like"/>
    <property type="match status" value="1"/>
</dbReference>
<organism evidence="1">
    <name type="scientific">marine sediment metagenome</name>
    <dbReference type="NCBI Taxonomy" id="412755"/>
    <lineage>
        <taxon>unclassified sequences</taxon>
        <taxon>metagenomes</taxon>
        <taxon>ecological metagenomes</taxon>
    </lineage>
</organism>
<protein>
    <recommendedName>
        <fullName evidence="2">Inosine/uridine-preferring nucleoside hydrolase domain-containing protein</fullName>
    </recommendedName>
</protein>
<gene>
    <name evidence="1" type="ORF">S01H1_46964</name>
</gene>
<proteinExistence type="predicted"/>
<accession>X0WYH2</accession>
<dbReference type="GO" id="GO:0016799">
    <property type="term" value="F:hydrolase activity, hydrolyzing N-glycosyl compounds"/>
    <property type="evidence" value="ECO:0007669"/>
    <property type="project" value="InterPro"/>
</dbReference>
<dbReference type="EMBL" id="BARS01030090">
    <property type="protein sequence ID" value="GAG17801.1"/>
    <property type="molecule type" value="Genomic_DNA"/>
</dbReference>
<feature type="non-terminal residue" evidence="1">
    <location>
        <position position="1"/>
    </location>
</feature>
<comment type="caution">
    <text evidence="1">The sequence shown here is derived from an EMBL/GenBank/DDBJ whole genome shotgun (WGS) entry which is preliminary data.</text>
</comment>
<reference evidence="1" key="1">
    <citation type="journal article" date="2014" name="Front. Microbiol.">
        <title>High frequency of phylogenetically diverse reductive dehalogenase-homologous genes in deep subseafloor sedimentary metagenomes.</title>
        <authorList>
            <person name="Kawai M."/>
            <person name="Futagami T."/>
            <person name="Toyoda A."/>
            <person name="Takaki Y."/>
            <person name="Nishi S."/>
            <person name="Hori S."/>
            <person name="Arai W."/>
            <person name="Tsubouchi T."/>
            <person name="Morono Y."/>
            <person name="Uchiyama I."/>
            <person name="Ito T."/>
            <person name="Fujiyama A."/>
            <person name="Inagaki F."/>
            <person name="Takami H."/>
        </authorList>
    </citation>
    <scope>NUCLEOTIDE SEQUENCE</scope>
    <source>
        <strain evidence="1">Expedition CK06-06</strain>
    </source>
</reference>
<evidence type="ECO:0008006" key="2">
    <source>
        <dbReference type="Google" id="ProtNLM"/>
    </source>
</evidence>
<sequence length="66" mass="7520">DPVAMSYLVDKSIFEIEKCALEVETKGEFTSGEVIKSLSTKTPVHICMDIDEKKFKAFFYQLIGNR</sequence>
<dbReference type="AlphaFoldDB" id="X0WYH2"/>
<dbReference type="SUPFAM" id="SSF53590">
    <property type="entry name" value="Nucleoside hydrolase"/>
    <property type="match status" value="1"/>
</dbReference>
<name>X0WYH2_9ZZZZ</name>